<reference evidence="11" key="1">
    <citation type="submission" date="2021-11" db="EMBL/GenBank/DDBJ databases">
        <authorList>
            <consortium name="Genoscope - CEA"/>
            <person name="William W."/>
        </authorList>
    </citation>
    <scope>NUCLEOTIDE SEQUENCE</scope>
</reference>
<dbReference type="InterPro" id="IPR044666">
    <property type="entry name" value="Cyclophilin_A-like"/>
</dbReference>
<evidence type="ECO:0000313" key="12">
    <source>
        <dbReference type="Proteomes" id="UP000789595"/>
    </source>
</evidence>
<evidence type="ECO:0000256" key="4">
    <source>
        <dbReference type="ARBA" id="ARBA00012483"/>
    </source>
</evidence>
<evidence type="ECO:0000256" key="7">
    <source>
        <dbReference type="ARBA" id="ARBA00023242"/>
    </source>
</evidence>
<dbReference type="SMART" id="SM00504">
    <property type="entry name" value="Ubox"/>
    <property type="match status" value="1"/>
</dbReference>
<evidence type="ECO:0000256" key="2">
    <source>
        <dbReference type="ARBA" id="ARBA00004123"/>
    </source>
</evidence>
<dbReference type="InterPro" id="IPR003613">
    <property type="entry name" value="Ubox_domain"/>
</dbReference>
<keyword evidence="5" id="KW-0808">Transferase</keyword>
<evidence type="ECO:0000256" key="3">
    <source>
        <dbReference type="ARBA" id="ARBA00007930"/>
    </source>
</evidence>
<proteinExistence type="inferred from homology"/>
<dbReference type="GO" id="GO:0061630">
    <property type="term" value="F:ubiquitin protein ligase activity"/>
    <property type="evidence" value="ECO:0007669"/>
    <property type="project" value="UniProtKB-EC"/>
</dbReference>
<dbReference type="InterPro" id="IPR013083">
    <property type="entry name" value="Znf_RING/FYVE/PHD"/>
</dbReference>
<dbReference type="Gene3D" id="3.30.40.10">
    <property type="entry name" value="Zinc/RING finger domain, C3HC4 (zinc finger)"/>
    <property type="match status" value="1"/>
</dbReference>
<dbReference type="PANTHER" id="PTHR45625:SF1">
    <property type="entry name" value="RING-TYPE E3 UBIQUITIN-PROTEIN LIGASE PPIL2"/>
    <property type="match status" value="1"/>
</dbReference>
<comment type="similarity">
    <text evidence="3">Belongs to the cyclophilin-type PPIase family. PPIL2 subfamily.</text>
</comment>
<feature type="domain" description="PPIase cyclophilin-type" evidence="9">
    <location>
        <begin position="432"/>
        <end position="572"/>
    </location>
</feature>
<dbReference type="PRINTS" id="PR00153">
    <property type="entry name" value="CSAPPISMRASE"/>
</dbReference>
<dbReference type="AlphaFoldDB" id="A0A8J2S7T1"/>
<protein>
    <recommendedName>
        <fullName evidence="4">RING-type E3 ubiquitin transferase</fullName>
        <ecNumber evidence="4">2.3.2.27</ecNumber>
    </recommendedName>
</protein>
<feature type="region of interest" description="Disordered" evidence="8">
    <location>
        <begin position="615"/>
        <end position="653"/>
    </location>
</feature>
<dbReference type="Pfam" id="PF04641">
    <property type="entry name" value="Rtf2"/>
    <property type="match status" value="1"/>
</dbReference>
<evidence type="ECO:0000259" key="9">
    <source>
        <dbReference type="PROSITE" id="PS50072"/>
    </source>
</evidence>
<name>A0A8J2S7T1_9STRA</name>
<dbReference type="GO" id="GO:0006457">
    <property type="term" value="P:protein folding"/>
    <property type="evidence" value="ECO:0007669"/>
    <property type="project" value="InterPro"/>
</dbReference>
<dbReference type="OrthoDB" id="30774at2759"/>
<organism evidence="11 12">
    <name type="scientific">Pelagomonas calceolata</name>
    <dbReference type="NCBI Taxonomy" id="35677"/>
    <lineage>
        <taxon>Eukaryota</taxon>
        <taxon>Sar</taxon>
        <taxon>Stramenopiles</taxon>
        <taxon>Ochrophyta</taxon>
        <taxon>Pelagophyceae</taxon>
        <taxon>Pelagomonadales</taxon>
        <taxon>Pelagomonadaceae</taxon>
        <taxon>Pelagomonas</taxon>
    </lineage>
</organism>
<keyword evidence="6" id="KW-0833">Ubl conjugation pathway</keyword>
<dbReference type="Proteomes" id="UP000789595">
    <property type="component" value="Unassembled WGS sequence"/>
</dbReference>
<dbReference type="Gene3D" id="2.40.100.10">
    <property type="entry name" value="Cyclophilin-like"/>
    <property type="match status" value="1"/>
</dbReference>
<dbReference type="SUPFAM" id="SSF50891">
    <property type="entry name" value="Cyclophilin-like"/>
    <property type="match status" value="1"/>
</dbReference>
<comment type="subcellular location">
    <subcellularLocation>
        <location evidence="2">Nucleus</location>
    </subcellularLocation>
</comment>
<keyword evidence="12" id="KW-1185">Reference proteome</keyword>
<dbReference type="InterPro" id="IPR029000">
    <property type="entry name" value="Cyclophilin-like_dom_sf"/>
</dbReference>
<feature type="region of interest" description="Disordered" evidence="8">
    <location>
        <begin position="373"/>
        <end position="393"/>
    </location>
</feature>
<dbReference type="InterPro" id="IPR002130">
    <property type="entry name" value="Cyclophilin-type_PPIase_dom"/>
</dbReference>
<evidence type="ECO:0000256" key="8">
    <source>
        <dbReference type="SAM" id="MobiDB-lite"/>
    </source>
</evidence>
<sequence length="653" mass="71944">AHNRPSVLLHTSATQSTRRCLGPEPLWSIQLVGRSERFSSRPHRCRRPLLHPRGGAPTAVTQHNISQPYAAAAKAIRRAAQVIRRRSSRKRLIATMGKNQHSKDRMFITATEHAGLYGGYKKKKTIGLTGALPFDCCALSLLPFDSPVCARDGILFDALQLLPYVQEKGVSPATGKKLAVKDVLRLKMAKNQDNQWHCPVTCKVFTNHSKVVCIATTGNVFSKDAVKELCFKRNCLEDLLDATPFRKEDVISLHDPDDKDLVSRRDLANFWHLQEERKKRDAELGSKGSFKQTDAQKEVLAEAKRNVQEREAQRMCVCGNHNSICSMASPVAFHAGLAKEKARQEALNAPDRPENRGLTEAYLRVRQLGATTDEVTPGSKLTSGATSGSFTSSAMDRSTTAALRAATDDELKTARWKVLRSLGQKGYARIRTSLGDLNVEIHCDMVPRAAENFLGLCRDGKYDETLFHRVVRHFVAQGGDPTGTGRGGDSLWGAPFADEFDSRLTHSERGVLAYANDGRDRNKQQFYVTFKSCGHLDNKHTVFGRVVGGHDVLDRIERIEVDAADDHRPLKDGVKILGTDVFVDPTVEADAKFEGELRAKIAARAAAAPAGLRALPASAPAPAPKRPADDRLPVATERPKPKKAKPYGDFSGW</sequence>
<gene>
    <name evidence="11" type="ORF">PECAL_1P29420</name>
</gene>
<feature type="domain" description="U-box" evidence="10">
    <location>
        <begin position="130"/>
        <end position="203"/>
    </location>
</feature>
<dbReference type="CDD" id="cd16663">
    <property type="entry name" value="RING-Ubox_PPIL2"/>
    <property type="match status" value="1"/>
</dbReference>
<evidence type="ECO:0000256" key="1">
    <source>
        <dbReference type="ARBA" id="ARBA00000900"/>
    </source>
</evidence>
<feature type="compositionally biased region" description="Low complexity" evidence="8">
    <location>
        <begin position="382"/>
        <end position="393"/>
    </location>
</feature>
<keyword evidence="7" id="KW-0539">Nucleus</keyword>
<accession>A0A8J2S7T1</accession>
<dbReference type="PROSITE" id="PS00170">
    <property type="entry name" value="CSA_PPIASE_1"/>
    <property type="match status" value="1"/>
</dbReference>
<dbReference type="EMBL" id="CAKKNE010000001">
    <property type="protein sequence ID" value="CAH0366448.1"/>
    <property type="molecule type" value="Genomic_DNA"/>
</dbReference>
<feature type="non-terminal residue" evidence="11">
    <location>
        <position position="1"/>
    </location>
</feature>
<dbReference type="GO" id="GO:0071013">
    <property type="term" value="C:catalytic step 2 spliceosome"/>
    <property type="evidence" value="ECO:0007669"/>
    <property type="project" value="TreeGrafter"/>
</dbReference>
<dbReference type="InterPro" id="IPR020892">
    <property type="entry name" value="Cyclophilin-type_PPIase_CS"/>
</dbReference>
<dbReference type="GO" id="GO:0000209">
    <property type="term" value="P:protein polyubiquitination"/>
    <property type="evidence" value="ECO:0007669"/>
    <property type="project" value="TreeGrafter"/>
</dbReference>
<comment type="catalytic activity">
    <reaction evidence="1">
        <text>S-ubiquitinyl-[E2 ubiquitin-conjugating enzyme]-L-cysteine + [acceptor protein]-L-lysine = [E2 ubiquitin-conjugating enzyme]-L-cysteine + N(6)-ubiquitinyl-[acceptor protein]-L-lysine.</text>
        <dbReference type="EC" id="2.3.2.27"/>
    </reaction>
</comment>
<dbReference type="SUPFAM" id="SSF57850">
    <property type="entry name" value="RING/U-box"/>
    <property type="match status" value="1"/>
</dbReference>
<evidence type="ECO:0000259" key="10">
    <source>
        <dbReference type="PROSITE" id="PS51698"/>
    </source>
</evidence>
<dbReference type="GO" id="GO:0003755">
    <property type="term" value="F:peptidyl-prolyl cis-trans isomerase activity"/>
    <property type="evidence" value="ECO:0007669"/>
    <property type="project" value="InterPro"/>
</dbReference>
<dbReference type="InterPro" id="IPR026951">
    <property type="entry name" value="PPIL2_U-box_dom"/>
</dbReference>
<comment type="caution">
    <text evidence="11">The sequence shown here is derived from an EMBL/GenBank/DDBJ whole genome shotgun (WGS) entry which is preliminary data.</text>
</comment>
<evidence type="ECO:0000256" key="6">
    <source>
        <dbReference type="ARBA" id="ARBA00022786"/>
    </source>
</evidence>
<evidence type="ECO:0000256" key="5">
    <source>
        <dbReference type="ARBA" id="ARBA00022679"/>
    </source>
</evidence>
<evidence type="ECO:0000313" key="11">
    <source>
        <dbReference type="EMBL" id="CAH0366448.1"/>
    </source>
</evidence>
<dbReference type="PANTHER" id="PTHR45625">
    <property type="entry name" value="PEPTIDYL-PROLYL CIS-TRANS ISOMERASE-RELATED"/>
    <property type="match status" value="1"/>
</dbReference>
<dbReference type="PROSITE" id="PS50072">
    <property type="entry name" value="CSA_PPIASE_2"/>
    <property type="match status" value="1"/>
</dbReference>
<dbReference type="EC" id="2.3.2.27" evidence="4"/>
<dbReference type="PROSITE" id="PS51698">
    <property type="entry name" value="U_BOX"/>
    <property type="match status" value="1"/>
</dbReference>
<dbReference type="Pfam" id="PF00160">
    <property type="entry name" value="Pro_isomerase"/>
    <property type="match status" value="1"/>
</dbReference>